<dbReference type="Proteomes" id="UP001597156">
    <property type="component" value="Unassembled WGS sequence"/>
</dbReference>
<comment type="caution">
    <text evidence="1">The sequence shown here is derived from an EMBL/GenBank/DDBJ whole genome shotgun (WGS) entry which is preliminary data.</text>
</comment>
<gene>
    <name evidence="1" type="ORF">ACFQ22_05645</name>
</gene>
<organism evidence="1 2">
    <name type="scientific">Lentilactobacillus raoultii</name>
    <dbReference type="NCBI Taxonomy" id="1987503"/>
    <lineage>
        <taxon>Bacteria</taxon>
        <taxon>Bacillati</taxon>
        <taxon>Bacillota</taxon>
        <taxon>Bacilli</taxon>
        <taxon>Lactobacillales</taxon>
        <taxon>Lactobacillaceae</taxon>
        <taxon>Lentilactobacillus</taxon>
    </lineage>
</organism>
<evidence type="ECO:0000313" key="1">
    <source>
        <dbReference type="EMBL" id="MFD1124849.1"/>
    </source>
</evidence>
<evidence type="ECO:0000313" key="2">
    <source>
        <dbReference type="Proteomes" id="UP001597156"/>
    </source>
</evidence>
<accession>A0ABW3PDG8</accession>
<keyword evidence="2" id="KW-1185">Reference proteome</keyword>
<name>A0ABW3PDG8_9LACO</name>
<reference evidence="2" key="1">
    <citation type="journal article" date="2019" name="Int. J. Syst. Evol. Microbiol.">
        <title>The Global Catalogue of Microorganisms (GCM) 10K type strain sequencing project: providing services to taxonomists for standard genome sequencing and annotation.</title>
        <authorList>
            <consortium name="The Broad Institute Genomics Platform"/>
            <consortium name="The Broad Institute Genome Sequencing Center for Infectious Disease"/>
            <person name="Wu L."/>
            <person name="Ma J."/>
        </authorList>
    </citation>
    <scope>NUCLEOTIDE SEQUENCE [LARGE SCALE GENOMIC DNA]</scope>
    <source>
        <strain evidence="2">CCUG 71848</strain>
    </source>
</reference>
<protein>
    <submittedName>
        <fullName evidence="1">Uncharacterized protein</fullName>
    </submittedName>
</protein>
<dbReference type="EMBL" id="JBHTLH010000015">
    <property type="protein sequence ID" value="MFD1124849.1"/>
    <property type="molecule type" value="Genomic_DNA"/>
</dbReference>
<sequence>MADRIKPDDLLKVGEKIELTKLLDKSLHDPDSEKHRVYDALYTYFLDKRQDKIINRKNFIR</sequence>
<proteinExistence type="predicted"/>
<dbReference type="RefSeq" id="WP_121977621.1">
    <property type="nucleotide sequence ID" value="NZ_JBHTLH010000015.1"/>
</dbReference>